<name>A0A518H0J1_9BACT</name>
<proteinExistence type="predicted"/>
<feature type="chain" id="PRO_5022050474" evidence="4">
    <location>
        <begin position="19"/>
        <end position="347"/>
    </location>
</feature>
<dbReference type="InterPro" id="IPR051012">
    <property type="entry name" value="CellSynth/LPSAsmb/PSIAsmb"/>
</dbReference>
<dbReference type="Pfam" id="PF13432">
    <property type="entry name" value="TPR_16"/>
    <property type="match status" value="2"/>
</dbReference>
<feature type="repeat" description="TPR" evidence="3">
    <location>
        <begin position="275"/>
        <end position="308"/>
    </location>
</feature>
<keyword evidence="2 3" id="KW-0802">TPR repeat</keyword>
<dbReference type="Gene3D" id="1.25.40.10">
    <property type="entry name" value="Tetratricopeptide repeat domain"/>
    <property type="match status" value="1"/>
</dbReference>
<evidence type="ECO:0000256" key="3">
    <source>
        <dbReference type="PROSITE-ProRule" id="PRU00339"/>
    </source>
</evidence>
<dbReference type="OrthoDB" id="146908at2"/>
<organism evidence="5 6">
    <name type="scientific">Tautonia plasticadhaerens</name>
    <dbReference type="NCBI Taxonomy" id="2527974"/>
    <lineage>
        <taxon>Bacteria</taxon>
        <taxon>Pseudomonadati</taxon>
        <taxon>Planctomycetota</taxon>
        <taxon>Planctomycetia</taxon>
        <taxon>Isosphaerales</taxon>
        <taxon>Isosphaeraceae</taxon>
        <taxon>Tautonia</taxon>
    </lineage>
</organism>
<dbReference type="PANTHER" id="PTHR45586">
    <property type="entry name" value="TPR REPEAT-CONTAINING PROTEIN PA4667"/>
    <property type="match status" value="1"/>
</dbReference>
<sequence length="347" mass="38013" precursor="true">MRRRAVIALAALSGIALAAPASVLVIRERGRVESLRPAESAYAEHRYADAHRSAIVHLRRWPDDRQALLVAARSLGRMGAADRAGPLFEKAGGPYTIEDLHARADGLVAAGRRAEAASAYRGLLDREPDDVLALRRLAALEIAADRVREASRLADRLAAIPKGAVIGHTLRGVIAYNGGTFEEAASAFSRVLELDPDLEQMPLDPPQMFWGYLAHSLLNLGRAADARAHLLRALERHPGDAGFMDQLARTYEKEGRMDEAARCWRRAAEWDPNMPSPWLNLGRMTLIAGDPAEAVPLLERAAELAPEAPEPCYSLSLALRRLGRVEEADRLRLEADRLKDPDPPQAP</sequence>
<dbReference type="PROSITE" id="PS50005">
    <property type="entry name" value="TPR"/>
    <property type="match status" value="3"/>
</dbReference>
<reference evidence="5 6" key="1">
    <citation type="submission" date="2019-02" db="EMBL/GenBank/DDBJ databases">
        <title>Deep-cultivation of Planctomycetes and their phenomic and genomic characterization uncovers novel biology.</title>
        <authorList>
            <person name="Wiegand S."/>
            <person name="Jogler M."/>
            <person name="Boedeker C."/>
            <person name="Pinto D."/>
            <person name="Vollmers J."/>
            <person name="Rivas-Marin E."/>
            <person name="Kohn T."/>
            <person name="Peeters S.H."/>
            <person name="Heuer A."/>
            <person name="Rast P."/>
            <person name="Oberbeckmann S."/>
            <person name="Bunk B."/>
            <person name="Jeske O."/>
            <person name="Meyerdierks A."/>
            <person name="Storesund J.E."/>
            <person name="Kallscheuer N."/>
            <person name="Luecker S."/>
            <person name="Lage O.M."/>
            <person name="Pohl T."/>
            <person name="Merkel B.J."/>
            <person name="Hornburger P."/>
            <person name="Mueller R.-W."/>
            <person name="Bruemmer F."/>
            <person name="Labrenz M."/>
            <person name="Spormann A.M."/>
            <person name="Op den Camp H."/>
            <person name="Overmann J."/>
            <person name="Amann R."/>
            <person name="Jetten M.S.M."/>
            <person name="Mascher T."/>
            <person name="Medema M.H."/>
            <person name="Devos D.P."/>
            <person name="Kaster A.-K."/>
            <person name="Ovreas L."/>
            <person name="Rohde M."/>
            <person name="Galperin M.Y."/>
            <person name="Jogler C."/>
        </authorList>
    </citation>
    <scope>NUCLEOTIDE SEQUENCE [LARGE SCALE GENOMIC DNA]</scope>
    <source>
        <strain evidence="5 6">ElP</strain>
    </source>
</reference>
<feature type="signal peptide" evidence="4">
    <location>
        <begin position="1"/>
        <end position="18"/>
    </location>
</feature>
<dbReference type="KEGG" id="tpla:ElP_22390"/>
<evidence type="ECO:0000313" key="6">
    <source>
        <dbReference type="Proteomes" id="UP000317835"/>
    </source>
</evidence>
<dbReference type="EMBL" id="CP036426">
    <property type="protein sequence ID" value="QDV34354.1"/>
    <property type="molecule type" value="Genomic_DNA"/>
</dbReference>
<evidence type="ECO:0000313" key="5">
    <source>
        <dbReference type="EMBL" id="QDV34354.1"/>
    </source>
</evidence>
<evidence type="ECO:0000256" key="4">
    <source>
        <dbReference type="SAM" id="SignalP"/>
    </source>
</evidence>
<gene>
    <name evidence="5" type="ORF">ElP_22390</name>
</gene>
<dbReference type="AlphaFoldDB" id="A0A518H0J1"/>
<feature type="repeat" description="TPR" evidence="3">
    <location>
        <begin position="241"/>
        <end position="274"/>
    </location>
</feature>
<protein>
    <submittedName>
        <fullName evidence="5">Cellulose synthase subunit BcsC</fullName>
    </submittedName>
</protein>
<accession>A0A518H0J1</accession>
<dbReference type="InterPro" id="IPR019734">
    <property type="entry name" value="TPR_rpt"/>
</dbReference>
<dbReference type="SMART" id="SM00028">
    <property type="entry name" value="TPR"/>
    <property type="match status" value="4"/>
</dbReference>
<dbReference type="InterPro" id="IPR011990">
    <property type="entry name" value="TPR-like_helical_dom_sf"/>
</dbReference>
<dbReference type="RefSeq" id="WP_145269186.1">
    <property type="nucleotide sequence ID" value="NZ_CP036426.1"/>
</dbReference>
<dbReference type="Proteomes" id="UP000317835">
    <property type="component" value="Chromosome"/>
</dbReference>
<dbReference type="SUPFAM" id="SSF48452">
    <property type="entry name" value="TPR-like"/>
    <property type="match status" value="1"/>
</dbReference>
<dbReference type="PANTHER" id="PTHR45586:SF1">
    <property type="entry name" value="LIPOPOLYSACCHARIDE ASSEMBLY PROTEIN B"/>
    <property type="match status" value="1"/>
</dbReference>
<evidence type="ECO:0000256" key="1">
    <source>
        <dbReference type="ARBA" id="ARBA00022737"/>
    </source>
</evidence>
<keyword evidence="6" id="KW-1185">Reference proteome</keyword>
<keyword evidence="4" id="KW-0732">Signal</keyword>
<evidence type="ECO:0000256" key="2">
    <source>
        <dbReference type="ARBA" id="ARBA00022803"/>
    </source>
</evidence>
<feature type="repeat" description="TPR" evidence="3">
    <location>
        <begin position="165"/>
        <end position="198"/>
    </location>
</feature>
<keyword evidence="1" id="KW-0677">Repeat</keyword>